<evidence type="ECO:0000313" key="2">
    <source>
        <dbReference type="Proteomes" id="UP000712080"/>
    </source>
</evidence>
<organism evidence="1 2">
    <name type="scientific">Flavobacterium silvaticum</name>
    <dbReference type="NCBI Taxonomy" id="1852020"/>
    <lineage>
        <taxon>Bacteria</taxon>
        <taxon>Pseudomonadati</taxon>
        <taxon>Bacteroidota</taxon>
        <taxon>Flavobacteriia</taxon>
        <taxon>Flavobacteriales</taxon>
        <taxon>Flavobacteriaceae</taxon>
        <taxon>Flavobacterium</taxon>
    </lineage>
</organism>
<comment type="caution">
    <text evidence="1">The sequence shown here is derived from an EMBL/GenBank/DDBJ whole genome shotgun (WGS) entry which is preliminary data.</text>
</comment>
<gene>
    <name evidence="1" type="ORF">G6047_10695</name>
</gene>
<reference evidence="1" key="1">
    <citation type="submission" date="2020-02" db="EMBL/GenBank/DDBJ databases">
        <title>Flavobacterium sp. genome.</title>
        <authorList>
            <person name="Jung H.S."/>
            <person name="Baek J.H."/>
            <person name="Jeon C.O."/>
        </authorList>
    </citation>
    <scope>NUCLEOTIDE SEQUENCE</scope>
    <source>
        <strain evidence="1">SE-s28</strain>
    </source>
</reference>
<keyword evidence="2" id="KW-1185">Reference proteome</keyword>
<dbReference type="EMBL" id="JAAMPU010000106">
    <property type="protein sequence ID" value="NMH28500.1"/>
    <property type="molecule type" value="Genomic_DNA"/>
</dbReference>
<evidence type="ECO:0000313" key="1">
    <source>
        <dbReference type="EMBL" id="NMH28500.1"/>
    </source>
</evidence>
<name>A0A972JI08_9FLAO</name>
<sequence length="212" mass="24651">MKIFTTTITIIFLFSFEIGISQHERDFMPFPVDNFFLDQLDSKLTLSKVDYLQAAQQKLIKNGVSEENLKSKEIFIKNADNLLSVNNLFFQSWTESRHNKLKITNLFFITVTISGDELTKYNIVLSKDVNNQIEIYSSDKKSVMVSENTIDFITDYMLNLCDPSNYKTPPLNAYMTIDNIRFYQNEFVLRSVVVESVLNKDLMILKNLSCFK</sequence>
<proteinExistence type="predicted"/>
<dbReference type="RefSeq" id="WP_169527612.1">
    <property type="nucleotide sequence ID" value="NZ_JAAMPU010000106.1"/>
</dbReference>
<protein>
    <submittedName>
        <fullName evidence="1">Uncharacterized protein</fullName>
    </submittedName>
</protein>
<dbReference type="AlphaFoldDB" id="A0A972JI08"/>
<accession>A0A972JI08</accession>
<dbReference type="Proteomes" id="UP000712080">
    <property type="component" value="Unassembled WGS sequence"/>
</dbReference>